<dbReference type="AlphaFoldDB" id="A0A7X9P3M8"/>
<accession>A0A7X9P3M8</accession>
<sequence length="88" mass="10483">MNFNDEKELDKAISKEWNNKVSKIIDFYVKENNKSILEYLFFKLKDKSIYSNGAILSTLVKGFFRLKRTSKDELYSFIRIMGYRGSYC</sequence>
<organism evidence="1 2">
    <name type="scientific">Flammeovirga aprica JL-4</name>
    <dbReference type="NCBI Taxonomy" id="694437"/>
    <lineage>
        <taxon>Bacteria</taxon>
        <taxon>Pseudomonadati</taxon>
        <taxon>Bacteroidota</taxon>
        <taxon>Cytophagia</taxon>
        <taxon>Cytophagales</taxon>
        <taxon>Flammeovirgaceae</taxon>
        <taxon>Flammeovirga</taxon>
    </lineage>
</organism>
<evidence type="ECO:0000313" key="2">
    <source>
        <dbReference type="Proteomes" id="UP000576082"/>
    </source>
</evidence>
<reference evidence="1 2" key="1">
    <citation type="submission" date="2020-04" db="EMBL/GenBank/DDBJ databases">
        <title>Flammeovirga sp. SR4, a novel species isolated from seawater.</title>
        <authorList>
            <person name="Wang X."/>
        </authorList>
    </citation>
    <scope>NUCLEOTIDE SEQUENCE [LARGE SCALE GENOMIC DNA]</scope>
    <source>
        <strain evidence="1 2">ATCC 23126</strain>
    </source>
</reference>
<dbReference type="RefSeq" id="WP_169656800.1">
    <property type="nucleotide sequence ID" value="NZ_JABANE010000024.1"/>
</dbReference>
<gene>
    <name evidence="1" type="ORF">HHU12_11050</name>
</gene>
<name>A0A7X9P3M8_9BACT</name>
<dbReference type="EMBL" id="JABANE010000024">
    <property type="protein sequence ID" value="NME68497.1"/>
    <property type="molecule type" value="Genomic_DNA"/>
</dbReference>
<keyword evidence="2" id="KW-1185">Reference proteome</keyword>
<protein>
    <submittedName>
        <fullName evidence="1">Uncharacterized protein</fullName>
    </submittedName>
</protein>
<dbReference type="Proteomes" id="UP000576082">
    <property type="component" value="Unassembled WGS sequence"/>
</dbReference>
<evidence type="ECO:0000313" key="1">
    <source>
        <dbReference type="EMBL" id="NME68497.1"/>
    </source>
</evidence>
<proteinExistence type="predicted"/>
<comment type="caution">
    <text evidence="1">The sequence shown here is derived from an EMBL/GenBank/DDBJ whole genome shotgun (WGS) entry which is preliminary data.</text>
</comment>